<dbReference type="InterPro" id="IPR002048">
    <property type="entry name" value="EF_hand_dom"/>
</dbReference>
<dbReference type="SUPFAM" id="SSF47473">
    <property type="entry name" value="EF-hand"/>
    <property type="match status" value="1"/>
</dbReference>
<name>A0A238J1T7_9RHOB</name>
<dbReference type="EMBL" id="FXXQ01000010">
    <property type="protein sequence ID" value="SMX24699.1"/>
    <property type="molecule type" value="Genomic_DNA"/>
</dbReference>
<reference evidence="3 4" key="1">
    <citation type="submission" date="2017-05" db="EMBL/GenBank/DDBJ databases">
        <authorList>
            <person name="Song R."/>
            <person name="Chenine A.L."/>
            <person name="Ruprecht R.M."/>
        </authorList>
    </citation>
    <scope>NUCLEOTIDE SEQUENCE [LARGE SCALE GENOMIC DNA]</scope>
    <source>
        <strain evidence="3 4">CECT 8489</strain>
    </source>
</reference>
<feature type="compositionally biased region" description="Acidic residues" evidence="1">
    <location>
        <begin position="101"/>
        <end position="145"/>
    </location>
</feature>
<dbReference type="GO" id="GO:0005509">
    <property type="term" value="F:calcium ion binding"/>
    <property type="evidence" value="ECO:0007669"/>
    <property type="project" value="InterPro"/>
</dbReference>
<evidence type="ECO:0000259" key="2">
    <source>
        <dbReference type="PROSITE" id="PS50222"/>
    </source>
</evidence>
<proteinExistence type="predicted"/>
<dbReference type="InterPro" id="IPR011992">
    <property type="entry name" value="EF-hand-dom_pair"/>
</dbReference>
<evidence type="ECO:0000256" key="1">
    <source>
        <dbReference type="SAM" id="MobiDB-lite"/>
    </source>
</evidence>
<dbReference type="Proteomes" id="UP000201838">
    <property type="component" value="Unassembled WGS sequence"/>
</dbReference>
<sequence>MHVAIELHTLETYRPILGLYWRPYMKLSQLLLTTSICAVVAMPAFAQARSFADVDTDGNGELSLEELKEAFGNAGANSILVRNDRDGDGAVTVAEIKISKDDEDDDDEDDEDDDESSDEDDDEDDDESSDEDDDSDDESSDEADD</sequence>
<keyword evidence="4" id="KW-1185">Reference proteome</keyword>
<feature type="region of interest" description="Disordered" evidence="1">
    <location>
        <begin position="96"/>
        <end position="145"/>
    </location>
</feature>
<organism evidence="3 4">
    <name type="scientific">Boseongicola aestuarii</name>
    <dbReference type="NCBI Taxonomy" id="1470561"/>
    <lineage>
        <taxon>Bacteria</taxon>
        <taxon>Pseudomonadati</taxon>
        <taxon>Pseudomonadota</taxon>
        <taxon>Alphaproteobacteria</taxon>
        <taxon>Rhodobacterales</taxon>
        <taxon>Paracoccaceae</taxon>
        <taxon>Boseongicola</taxon>
    </lineage>
</organism>
<accession>A0A238J1T7</accession>
<dbReference type="Gene3D" id="1.10.238.10">
    <property type="entry name" value="EF-hand"/>
    <property type="match status" value="1"/>
</dbReference>
<dbReference type="PROSITE" id="PS00018">
    <property type="entry name" value="EF_HAND_1"/>
    <property type="match status" value="2"/>
</dbReference>
<evidence type="ECO:0000313" key="3">
    <source>
        <dbReference type="EMBL" id="SMX24699.1"/>
    </source>
</evidence>
<dbReference type="InterPro" id="IPR018247">
    <property type="entry name" value="EF_Hand_1_Ca_BS"/>
</dbReference>
<protein>
    <submittedName>
        <fullName evidence="3">EF hand</fullName>
    </submittedName>
</protein>
<dbReference type="Pfam" id="PF13202">
    <property type="entry name" value="EF-hand_5"/>
    <property type="match status" value="1"/>
</dbReference>
<feature type="domain" description="EF-hand" evidence="2">
    <location>
        <begin position="51"/>
        <end position="77"/>
    </location>
</feature>
<dbReference type="PROSITE" id="PS50222">
    <property type="entry name" value="EF_HAND_2"/>
    <property type="match status" value="1"/>
</dbReference>
<gene>
    <name evidence="3" type="ORF">BOA8489_02826</name>
</gene>
<dbReference type="AlphaFoldDB" id="A0A238J1T7"/>
<evidence type="ECO:0000313" key="4">
    <source>
        <dbReference type="Proteomes" id="UP000201838"/>
    </source>
</evidence>
<dbReference type="CDD" id="cd00051">
    <property type="entry name" value="EFh"/>
    <property type="match status" value="1"/>
</dbReference>